<evidence type="ECO:0000313" key="3">
    <source>
        <dbReference type="EMBL" id="SJZ35613.1"/>
    </source>
</evidence>
<dbReference type="OrthoDB" id="1999899at2"/>
<keyword evidence="4" id="KW-1185">Reference proteome</keyword>
<organism evidence="3 4">
    <name type="scientific">Eubacterium coprostanoligenes</name>
    <dbReference type="NCBI Taxonomy" id="290054"/>
    <lineage>
        <taxon>Bacteria</taxon>
        <taxon>Bacillati</taxon>
        <taxon>Bacillota</taxon>
        <taxon>Clostridia</taxon>
        <taxon>Eubacteriales</taxon>
        <taxon>Eubacteriaceae</taxon>
        <taxon>Eubacterium</taxon>
    </lineage>
</organism>
<dbReference type="RefSeq" id="WP_078767706.1">
    <property type="nucleotide sequence ID" value="NZ_FUWW01000002.1"/>
</dbReference>
<keyword evidence="2" id="KW-0472">Membrane</keyword>
<feature type="transmembrane region" description="Helical" evidence="2">
    <location>
        <begin position="32"/>
        <end position="53"/>
    </location>
</feature>
<keyword evidence="2" id="KW-1133">Transmembrane helix</keyword>
<dbReference type="InterPro" id="IPR013378">
    <property type="entry name" value="InlB-like_B-rpt"/>
</dbReference>
<comment type="subcellular location">
    <subcellularLocation>
        <location evidence="1">Cell envelope</location>
    </subcellularLocation>
</comment>
<evidence type="ECO:0000313" key="4">
    <source>
        <dbReference type="Proteomes" id="UP000190657"/>
    </source>
</evidence>
<keyword evidence="2" id="KW-0812">Transmembrane</keyword>
<dbReference type="GO" id="GO:0030313">
    <property type="term" value="C:cell envelope"/>
    <property type="evidence" value="ECO:0007669"/>
    <property type="project" value="UniProtKB-SubCell"/>
</dbReference>
<name>A0A1T4JZN6_9FIRM</name>
<gene>
    <name evidence="3" type="ORF">SAMN02745114_00199</name>
</gene>
<reference evidence="3 4" key="1">
    <citation type="submission" date="2017-02" db="EMBL/GenBank/DDBJ databases">
        <authorList>
            <person name="Peterson S.W."/>
        </authorList>
    </citation>
    <scope>NUCLEOTIDE SEQUENCE [LARGE SCALE GENOMIC DNA]</scope>
    <source>
        <strain evidence="3 4">ATCC 51222</strain>
    </source>
</reference>
<proteinExistence type="predicted"/>
<protein>
    <submittedName>
        <fullName evidence="3">Listeria/Bacterioides repeat-containing protein</fullName>
    </submittedName>
</protein>
<evidence type="ECO:0000256" key="1">
    <source>
        <dbReference type="ARBA" id="ARBA00004196"/>
    </source>
</evidence>
<dbReference type="Gene3D" id="2.60.40.4270">
    <property type="entry name" value="Listeria-Bacteroides repeat domain"/>
    <property type="match status" value="1"/>
</dbReference>
<evidence type="ECO:0000256" key="2">
    <source>
        <dbReference type="SAM" id="Phobius"/>
    </source>
</evidence>
<dbReference type="STRING" id="290054.SAMN02745114_00199"/>
<dbReference type="Pfam" id="PF09479">
    <property type="entry name" value="Flg_new"/>
    <property type="match status" value="1"/>
</dbReference>
<dbReference type="NCBIfam" id="TIGR02543">
    <property type="entry name" value="List_Bact_rpt"/>
    <property type="match status" value="1"/>
</dbReference>
<accession>A0A1T4JZN6</accession>
<dbReference type="AlphaFoldDB" id="A0A1T4JZN6"/>
<dbReference type="InterPro" id="IPR042229">
    <property type="entry name" value="Listeria/Bacterioides_rpt_sf"/>
</dbReference>
<dbReference type="Proteomes" id="UP000190657">
    <property type="component" value="Unassembled WGS sequence"/>
</dbReference>
<dbReference type="EMBL" id="FUWW01000002">
    <property type="protein sequence ID" value="SJZ35613.1"/>
    <property type="molecule type" value="Genomic_DNA"/>
</dbReference>
<sequence length="122" mass="13776">MEDNNTMSLNTERKPGGLYRNVKMSVKTADRLILIGIIVLIACMIFAVSHAGFTVTFNTDGGSQIENQKVMYGQLVEVEENPVKEGYTFTGWYTDKDCKNQFDVTKDKVSDSMTLYSGWEKK</sequence>